<dbReference type="InterPro" id="IPR013786">
    <property type="entry name" value="AcylCoA_DH/ox_N"/>
</dbReference>
<evidence type="ECO:0000313" key="13">
    <source>
        <dbReference type="Proteomes" id="UP000028864"/>
    </source>
</evidence>
<accession>A0AAV2WEG5</accession>
<feature type="domain" description="Acyl-CoA dehydrogenase/oxidase N-terminal" evidence="11">
    <location>
        <begin position="12"/>
        <end position="128"/>
    </location>
</feature>
<name>A0AAV2WEG5_MYCNE</name>
<evidence type="ECO:0000259" key="9">
    <source>
        <dbReference type="Pfam" id="PF00441"/>
    </source>
</evidence>
<evidence type="ECO:0000256" key="7">
    <source>
        <dbReference type="ARBA" id="ARBA00052546"/>
    </source>
</evidence>
<dbReference type="RefSeq" id="WP_030134177.1">
    <property type="nucleotide sequence ID" value="NZ_LK021337.1"/>
</dbReference>
<evidence type="ECO:0000256" key="3">
    <source>
        <dbReference type="ARBA" id="ARBA00011738"/>
    </source>
</evidence>
<evidence type="ECO:0000256" key="5">
    <source>
        <dbReference type="ARBA" id="ARBA00022827"/>
    </source>
</evidence>
<keyword evidence="5 8" id="KW-0274">FAD</keyword>
<keyword evidence="4 8" id="KW-0285">Flavoprotein</keyword>
<dbReference type="InterPro" id="IPR006091">
    <property type="entry name" value="Acyl-CoA_Oxase/DH_mid-dom"/>
</dbReference>
<evidence type="ECO:0000259" key="10">
    <source>
        <dbReference type="Pfam" id="PF02770"/>
    </source>
</evidence>
<dbReference type="InterPro" id="IPR037069">
    <property type="entry name" value="AcylCoA_DH/ox_N_sf"/>
</dbReference>
<dbReference type="Proteomes" id="UP000028864">
    <property type="component" value="Unassembled WGS sequence"/>
</dbReference>
<evidence type="ECO:0000313" key="12">
    <source>
        <dbReference type="EMBL" id="CDQ42642.1"/>
    </source>
</evidence>
<gene>
    <name evidence="12" type="primary">fadE1_3</name>
    <name evidence="12" type="ORF">BN1047_00498</name>
</gene>
<dbReference type="InterPro" id="IPR036250">
    <property type="entry name" value="AcylCo_DH-like_C"/>
</dbReference>
<reference evidence="12" key="2">
    <citation type="submission" date="2015-09" db="EMBL/GenBank/DDBJ databases">
        <title>Draft genome sequence of Mycobacterium neoaurum DSM 44074.</title>
        <authorList>
            <person name="Croce O."/>
            <person name="Robert C."/>
            <person name="Raoult D."/>
            <person name="Drancourt M."/>
        </authorList>
    </citation>
    <scope>NUCLEOTIDE SEQUENCE</scope>
    <source>
        <strain evidence="12">DSM 44074</strain>
    </source>
</reference>
<proteinExistence type="inferred from homology"/>
<evidence type="ECO:0000256" key="6">
    <source>
        <dbReference type="ARBA" id="ARBA00023002"/>
    </source>
</evidence>
<reference evidence="12" key="1">
    <citation type="submission" date="2014-05" db="EMBL/GenBank/DDBJ databases">
        <authorList>
            <person name="Urmite Genomes"/>
        </authorList>
    </citation>
    <scope>NUCLEOTIDE SEQUENCE</scope>
    <source>
        <strain evidence="12">DSM 44074</strain>
    </source>
</reference>
<comment type="cofactor">
    <cofactor evidence="1 8">
        <name>FAD</name>
        <dbReference type="ChEBI" id="CHEBI:57692"/>
    </cofactor>
</comment>
<dbReference type="Gene3D" id="1.10.540.10">
    <property type="entry name" value="Acyl-CoA dehydrogenase/oxidase, N-terminal domain"/>
    <property type="match status" value="1"/>
</dbReference>
<comment type="similarity">
    <text evidence="2 8">Belongs to the acyl-CoA dehydrogenase family.</text>
</comment>
<dbReference type="PANTHER" id="PTHR48083">
    <property type="entry name" value="MEDIUM-CHAIN SPECIFIC ACYL-COA DEHYDROGENASE, MITOCHONDRIAL-RELATED"/>
    <property type="match status" value="1"/>
</dbReference>
<evidence type="ECO:0000256" key="4">
    <source>
        <dbReference type="ARBA" id="ARBA00022630"/>
    </source>
</evidence>
<evidence type="ECO:0000256" key="1">
    <source>
        <dbReference type="ARBA" id="ARBA00001974"/>
    </source>
</evidence>
<evidence type="ECO:0000256" key="8">
    <source>
        <dbReference type="RuleBase" id="RU362125"/>
    </source>
</evidence>
<dbReference type="EMBL" id="LK021337">
    <property type="protein sequence ID" value="CDQ42642.1"/>
    <property type="molecule type" value="Genomic_DNA"/>
</dbReference>
<feature type="domain" description="Acyl-CoA dehydrogenase/oxidase C-terminal" evidence="9">
    <location>
        <begin position="245"/>
        <end position="394"/>
    </location>
</feature>
<dbReference type="Pfam" id="PF02771">
    <property type="entry name" value="Acyl-CoA_dh_N"/>
    <property type="match status" value="1"/>
</dbReference>
<dbReference type="Gene3D" id="1.20.140.10">
    <property type="entry name" value="Butyryl-CoA Dehydrogenase, subunit A, domain 3"/>
    <property type="match status" value="1"/>
</dbReference>
<comment type="catalytic activity">
    <reaction evidence="7">
        <text>a 2,3-saturated acyl-CoA + A = a 2,3-dehydroacyl-CoA + AH2</text>
        <dbReference type="Rhea" id="RHEA:48608"/>
        <dbReference type="ChEBI" id="CHEBI:13193"/>
        <dbReference type="ChEBI" id="CHEBI:17499"/>
        <dbReference type="ChEBI" id="CHEBI:60015"/>
        <dbReference type="ChEBI" id="CHEBI:65111"/>
    </reaction>
</comment>
<dbReference type="GO" id="GO:0033539">
    <property type="term" value="P:fatty acid beta-oxidation using acyl-CoA dehydrogenase"/>
    <property type="evidence" value="ECO:0007669"/>
    <property type="project" value="TreeGrafter"/>
</dbReference>
<dbReference type="AlphaFoldDB" id="A0AAV2WEG5"/>
<evidence type="ECO:0000256" key="2">
    <source>
        <dbReference type="ARBA" id="ARBA00009347"/>
    </source>
</evidence>
<dbReference type="PANTHER" id="PTHR48083:SF13">
    <property type="entry name" value="ACYL-COA DEHYDROGENASE FAMILY MEMBER 11"/>
    <property type="match status" value="1"/>
</dbReference>
<dbReference type="InterPro" id="IPR046373">
    <property type="entry name" value="Acyl-CoA_Oxase/DH_mid-dom_sf"/>
</dbReference>
<dbReference type="InterPro" id="IPR050741">
    <property type="entry name" value="Acyl-CoA_dehydrogenase"/>
</dbReference>
<dbReference type="InterPro" id="IPR009100">
    <property type="entry name" value="AcylCoA_DH/oxidase_NM_dom_sf"/>
</dbReference>
<protein>
    <submittedName>
        <fullName evidence="12">FadE1_3</fullName>
    </submittedName>
</protein>
<dbReference type="Pfam" id="PF02770">
    <property type="entry name" value="Acyl-CoA_dh_M"/>
    <property type="match status" value="1"/>
</dbReference>
<dbReference type="GO" id="GO:0005737">
    <property type="term" value="C:cytoplasm"/>
    <property type="evidence" value="ECO:0007669"/>
    <property type="project" value="TreeGrafter"/>
</dbReference>
<dbReference type="Gene3D" id="2.40.110.10">
    <property type="entry name" value="Butyryl-CoA Dehydrogenase, subunit A, domain 2"/>
    <property type="match status" value="1"/>
</dbReference>
<dbReference type="SUPFAM" id="SSF56645">
    <property type="entry name" value="Acyl-CoA dehydrogenase NM domain-like"/>
    <property type="match status" value="1"/>
</dbReference>
<evidence type="ECO:0000259" key="11">
    <source>
        <dbReference type="Pfam" id="PF02771"/>
    </source>
</evidence>
<dbReference type="Pfam" id="PF00441">
    <property type="entry name" value="Acyl-CoA_dh_1"/>
    <property type="match status" value="1"/>
</dbReference>
<organism evidence="12 13">
    <name type="scientific">Mycolicibacterium neoaurum</name>
    <name type="common">Mycobacterium neoaurum</name>
    <dbReference type="NCBI Taxonomy" id="1795"/>
    <lineage>
        <taxon>Bacteria</taxon>
        <taxon>Bacillati</taxon>
        <taxon>Actinomycetota</taxon>
        <taxon>Actinomycetes</taxon>
        <taxon>Mycobacteriales</taxon>
        <taxon>Mycobacteriaceae</taxon>
        <taxon>Mycolicibacterium</taxon>
    </lineage>
</organism>
<dbReference type="InterPro" id="IPR009075">
    <property type="entry name" value="AcylCo_DH/oxidase_C"/>
</dbReference>
<dbReference type="GO" id="GO:0050660">
    <property type="term" value="F:flavin adenine dinucleotide binding"/>
    <property type="evidence" value="ECO:0007669"/>
    <property type="project" value="InterPro"/>
</dbReference>
<comment type="subunit">
    <text evidence="3">Homodimer.</text>
</comment>
<dbReference type="SUPFAM" id="SSF47203">
    <property type="entry name" value="Acyl-CoA dehydrogenase C-terminal domain-like"/>
    <property type="match status" value="1"/>
</dbReference>
<dbReference type="GO" id="GO:0003995">
    <property type="term" value="F:acyl-CoA dehydrogenase activity"/>
    <property type="evidence" value="ECO:0007669"/>
    <property type="project" value="TreeGrafter"/>
</dbReference>
<feature type="domain" description="Acyl-CoA oxidase/dehydrogenase middle" evidence="10">
    <location>
        <begin position="132"/>
        <end position="218"/>
    </location>
</feature>
<sequence>MWDFSTEPEFQAKLDWADAFVRSEVEPLDHVLGDPYDKSDARAMRLIAPLKEEVRAQRLWACHLTPEHGGQGYGQVKLALLNEILGRSRWAPSVFGCQAPDSGNAEILAKYGTAEQKARYLQPLLDGEISSCYSMTEPLAGADPTLFTTRAVLDGDHWVINGEKWFSSNARYASFLLVMAVTDDGPDRHHTMSMFIVPADTPGVEIIRDAGVGTEDADRSSHAYLRYRDVRVPADHLLGARGAAFEIAQTRLGGGRIHHGMRTIAQVRKAFDLMLERAASRTTRHGRLADLQATQEKIADSWIDIEQFRLLLLRTAWLIDKHDDYRAVRKDIAAVKVAMPRVFHDVVQRAMQLHGALGISNEMPFSAMMVEAQVMAVADGPTEVHKWTLAKSLLRDAVPGEPKFGSGHLPTLRDAAREHLAERLEAAAADL</sequence>
<dbReference type="FunFam" id="2.40.110.10:FF:000002">
    <property type="entry name" value="Acyl-CoA dehydrogenase fadE12"/>
    <property type="match status" value="1"/>
</dbReference>
<keyword evidence="6 8" id="KW-0560">Oxidoreductase</keyword>